<gene>
    <name evidence="1" type="ORF">RUJ08_12510</name>
</gene>
<evidence type="ECO:0000313" key="1">
    <source>
        <dbReference type="EMBL" id="MDV7042947.1"/>
    </source>
</evidence>
<protein>
    <recommendedName>
        <fullName evidence="3">HNH endonuclease</fullName>
    </recommendedName>
</protein>
<evidence type="ECO:0008006" key="3">
    <source>
        <dbReference type="Google" id="ProtNLM"/>
    </source>
</evidence>
<proteinExistence type="predicted"/>
<reference evidence="1 2" key="1">
    <citation type="submission" date="2023-10" db="EMBL/GenBank/DDBJ databases">
        <title>Clonality and diversity in the soft rot Dickeya solani phytopathogen.</title>
        <authorList>
            <person name="Pedron J."/>
            <person name="Van Gijisegem F."/>
            <person name="Portier P."/>
            <person name="Taghouti G."/>
        </authorList>
    </citation>
    <scope>NUCLEOTIDE SEQUENCE [LARGE SCALE GENOMIC DNA]</scope>
    <source>
        <strain evidence="1 2">FVG2-MFV017-A9</strain>
    </source>
</reference>
<keyword evidence="2" id="KW-1185">Reference proteome</keyword>
<dbReference type="Proteomes" id="UP001187868">
    <property type="component" value="Unassembled WGS sequence"/>
</dbReference>
<dbReference type="EMBL" id="JAWLLM010000013">
    <property type="protein sequence ID" value="MDV7042947.1"/>
    <property type="molecule type" value="Genomic_DNA"/>
</dbReference>
<evidence type="ECO:0000313" key="2">
    <source>
        <dbReference type="Proteomes" id="UP001187868"/>
    </source>
</evidence>
<organism evidence="1 2">
    <name type="scientific">Dickeya solani</name>
    <dbReference type="NCBI Taxonomy" id="1089444"/>
    <lineage>
        <taxon>Bacteria</taxon>
        <taxon>Pseudomonadati</taxon>
        <taxon>Pseudomonadota</taxon>
        <taxon>Gammaproteobacteria</taxon>
        <taxon>Enterobacterales</taxon>
        <taxon>Pectobacteriaceae</taxon>
        <taxon>Dickeya</taxon>
    </lineage>
</organism>
<dbReference type="RefSeq" id="WP_155518231.1">
    <property type="nucleotide sequence ID" value="NZ_CP104920.1"/>
</dbReference>
<sequence length="265" mass="29965">MSSNRDDFSPATKRTLADRVGWICSYPNCGQSTLGPDSQSEEDKINNGIAAHICAAAPGGPRYDASMTPEMRKSISNGIWMCRNHGNLVDADHSQYTVEKLRDWKNDAESAAYKRLSQPVQFLTVGYSTRDLNILKSYCNLFNYGYLQQLKNELFRAKVPTSIIDPLYVCMDFIGNPNYKFNAVDLEKIRQELNTKVLAFNQHFGAESGGNIGYYDYIDLNLIRQRNPSSVDHYVKYIENTQQLAYEISEVALKLLNIQAETGNT</sequence>
<name>A0ABU4EFZ5_9GAMM</name>
<accession>A0ABU4EFZ5</accession>
<comment type="caution">
    <text evidence="1">The sequence shown here is derived from an EMBL/GenBank/DDBJ whole genome shotgun (WGS) entry which is preliminary data.</text>
</comment>